<protein>
    <recommendedName>
        <fullName evidence="1">Anti sigma-E protein RseA N-terminal domain-containing protein</fullName>
    </recommendedName>
</protein>
<accession>A0A8S0XKU3</accession>
<dbReference type="InterPro" id="IPR036147">
    <property type="entry name" value="Anti-sigma_E_RseA_N_sf"/>
</dbReference>
<reference evidence="2 3" key="1">
    <citation type="submission" date="2020-02" db="EMBL/GenBank/DDBJ databases">
        <authorList>
            <person name="Hogendoorn C."/>
        </authorList>
    </citation>
    <scope>NUCLEOTIDE SEQUENCE [LARGE SCALE GENOMIC DNA]</scope>
    <source>
        <strain evidence="2">METHB21</strain>
    </source>
</reference>
<dbReference type="Gene3D" id="1.10.10.880">
    <property type="entry name" value="Anti sigma-E protein RseA, N-terminal domain"/>
    <property type="match status" value="1"/>
</dbReference>
<dbReference type="AlphaFoldDB" id="A0A8S0XKU3"/>
<dbReference type="Proteomes" id="UP000494216">
    <property type="component" value="Unassembled WGS sequence"/>
</dbReference>
<dbReference type="Pfam" id="PF03872">
    <property type="entry name" value="RseA_N"/>
    <property type="match status" value="1"/>
</dbReference>
<dbReference type="CDD" id="cd16328">
    <property type="entry name" value="RseA_N"/>
    <property type="match status" value="1"/>
</dbReference>
<feature type="domain" description="Anti sigma-E protein RseA N-terminal" evidence="1">
    <location>
        <begin position="7"/>
        <end position="81"/>
    </location>
</feature>
<dbReference type="RefSeq" id="WP_174627088.1">
    <property type="nucleotide sequence ID" value="NZ_CADCXN010000096.1"/>
</dbReference>
<dbReference type="GO" id="GO:0016989">
    <property type="term" value="F:sigma factor antagonist activity"/>
    <property type="evidence" value="ECO:0007669"/>
    <property type="project" value="InterPro"/>
</dbReference>
<dbReference type="SUPFAM" id="SSF89069">
    <property type="entry name" value="N-terminal, cytoplasmic domain of anti-sigmaE factor RseA"/>
    <property type="match status" value="1"/>
</dbReference>
<dbReference type="InterPro" id="IPR005572">
    <property type="entry name" value="Anti-sigma_E_RseA_N"/>
</dbReference>
<gene>
    <name evidence="2" type="ORF">METHB2_640014</name>
</gene>
<sequence length="182" mass="20955">MYEDLNQKISQFLDKELDYKESLNLLKKLQAQPEARNKLNCYETISHALKAHVFLTVRPDFFERIRQEIQQEPVYLLPQLKRPQHTQFKRNHRLTAVAVSLAIVAVITTHNINNTADNIKPASIIEVAQQRTPEPVSQKNEAEPSAINSQINDYLQAHNSSVYTNGEATFHPYARVTAYSRK</sequence>
<keyword evidence="3" id="KW-1185">Reference proteome</keyword>
<comment type="caution">
    <text evidence="2">The sequence shown here is derived from an EMBL/GenBank/DDBJ whole genome shotgun (WGS) entry which is preliminary data.</text>
</comment>
<evidence type="ECO:0000259" key="1">
    <source>
        <dbReference type="Pfam" id="PF03872"/>
    </source>
</evidence>
<evidence type="ECO:0000313" key="2">
    <source>
        <dbReference type="EMBL" id="CAA9892302.1"/>
    </source>
</evidence>
<name>A0A8S0XKU3_9GAMM</name>
<dbReference type="PANTHER" id="PTHR38104:SF1">
    <property type="entry name" value="ANTI-SIGMA-E FACTOR RSEA"/>
    <property type="match status" value="1"/>
</dbReference>
<evidence type="ECO:0000313" key="3">
    <source>
        <dbReference type="Proteomes" id="UP000494216"/>
    </source>
</evidence>
<organism evidence="2 3">
    <name type="scientific">Candidatus Methylobacter favarea</name>
    <dbReference type="NCBI Taxonomy" id="2707345"/>
    <lineage>
        <taxon>Bacteria</taxon>
        <taxon>Pseudomonadati</taxon>
        <taxon>Pseudomonadota</taxon>
        <taxon>Gammaproteobacteria</taxon>
        <taxon>Methylococcales</taxon>
        <taxon>Methylococcaceae</taxon>
        <taxon>Methylobacter</taxon>
    </lineage>
</organism>
<dbReference type="PANTHER" id="PTHR38104">
    <property type="match status" value="1"/>
</dbReference>
<proteinExistence type="predicted"/>
<dbReference type="EMBL" id="CADCXN010000096">
    <property type="protein sequence ID" value="CAA9892302.1"/>
    <property type="molecule type" value="Genomic_DNA"/>
</dbReference>
<dbReference type="InterPro" id="IPR052383">
    <property type="entry name" value="Anti-sigma-E_RseA-like"/>
</dbReference>